<keyword evidence="2" id="KW-0472">Membrane</keyword>
<evidence type="ECO:0000256" key="1">
    <source>
        <dbReference type="SAM" id="MobiDB-lite"/>
    </source>
</evidence>
<feature type="region of interest" description="Disordered" evidence="1">
    <location>
        <begin position="1"/>
        <end position="22"/>
    </location>
</feature>
<keyword evidence="2" id="KW-0812">Transmembrane</keyword>
<reference evidence="3" key="1">
    <citation type="submission" date="2016-05" db="EMBL/GenBank/DDBJ databases">
        <authorList>
            <person name="Lavstsen T."/>
            <person name="Jespersen J.S."/>
        </authorList>
    </citation>
    <scope>NUCLEOTIDE SEQUENCE</scope>
    <source>
        <tissue evidence="3">Brain</tissue>
    </source>
</reference>
<accession>A0A1A8IPI9</accession>
<evidence type="ECO:0000313" key="3">
    <source>
        <dbReference type="EMBL" id="SBQ99203.1"/>
    </source>
</evidence>
<organism evidence="3">
    <name type="scientific">Nothobranchius kuhntae</name>
    <name type="common">Beira killifish</name>
    <dbReference type="NCBI Taxonomy" id="321403"/>
    <lineage>
        <taxon>Eukaryota</taxon>
        <taxon>Metazoa</taxon>
        <taxon>Chordata</taxon>
        <taxon>Craniata</taxon>
        <taxon>Vertebrata</taxon>
        <taxon>Euteleostomi</taxon>
        <taxon>Actinopterygii</taxon>
        <taxon>Neopterygii</taxon>
        <taxon>Teleostei</taxon>
        <taxon>Neoteleostei</taxon>
        <taxon>Acanthomorphata</taxon>
        <taxon>Ovalentaria</taxon>
        <taxon>Atherinomorphae</taxon>
        <taxon>Cyprinodontiformes</taxon>
        <taxon>Nothobranchiidae</taxon>
        <taxon>Nothobranchius</taxon>
    </lineage>
</organism>
<name>A0A1A8IPI9_NOTKU</name>
<proteinExistence type="predicted"/>
<evidence type="ECO:0000256" key="2">
    <source>
        <dbReference type="SAM" id="Phobius"/>
    </source>
</evidence>
<sequence>MVEQTRRPNPAVTPQAGPGGVDTSALLDMNRRIRDRDSRVVGRQLAIIGDRLDREWTRTNPNWPPTPLHLLRPVQTLTRTIYRDVHSHMWTFRGLFAAVKAWIVSTMPGQGNPTAEALTAWGSSFKPATCPGWTAGAVVAVALLAAASVFSALWVEAKA</sequence>
<dbReference type="AlphaFoldDB" id="A0A1A8IPI9"/>
<keyword evidence="2" id="KW-1133">Transmembrane helix</keyword>
<dbReference type="EMBL" id="HAED01012799">
    <property type="protein sequence ID" value="SBQ99203.1"/>
    <property type="molecule type" value="Transcribed_RNA"/>
</dbReference>
<feature type="transmembrane region" description="Helical" evidence="2">
    <location>
        <begin position="133"/>
        <end position="155"/>
    </location>
</feature>
<protein>
    <submittedName>
        <fullName evidence="3">BCL2-interacting killer (Apoptosis-inducing)</fullName>
    </submittedName>
</protein>
<reference evidence="3" key="2">
    <citation type="submission" date="2016-06" db="EMBL/GenBank/DDBJ databases">
        <title>The genome of a short-lived fish provides insights into sex chromosome evolution and the genetic control of aging.</title>
        <authorList>
            <person name="Reichwald K."/>
            <person name="Felder M."/>
            <person name="Petzold A."/>
            <person name="Koch P."/>
            <person name="Groth M."/>
            <person name="Platzer M."/>
        </authorList>
    </citation>
    <scope>NUCLEOTIDE SEQUENCE</scope>
    <source>
        <tissue evidence="3">Brain</tissue>
    </source>
</reference>
<gene>
    <name evidence="3" type="primary">BIK</name>
</gene>